<evidence type="ECO:0000313" key="11">
    <source>
        <dbReference type="Proteomes" id="UP000593562"/>
    </source>
</evidence>
<keyword evidence="4" id="KW-0677">Repeat</keyword>
<sequence>MQFLLQRSMPPKQNPQMPSADYSLKKTFPNIGGGRVLNNDNLTTAFDLVEKMHIVYVRVVRAKGLPGINADGTCDPFVEVKIGNYKGTTNYVEKNPNPEWNQVFAFSKDHIHATMGEILVRNKEFVNDEEILGRVLFYVSEVPSRVPPDSSLAPEWHRLEGRNGLRVQGELMLAIWMGNQADEAFPDAWHSDVLAISGEHIANTRSKVYLSPRLWYLRVNVIEAQDLVLRDQNRRPEAYVKGILGTIVLRSRVSPKKSVNPTWNEDLIFVVAEPFDEPLILSVEDKLGADKDECLGRCVVPLQMVENRDKPIPVSHRWYGLEKTVVNGEETKVVRLNSRLHLRVSFDGGYHVFDESTHYNSDLRAASKLLWTPPIGVLELGILNAEGLQPTKNKDGRGTVDAYCVAKYGQKWVRTRTIVDSFAPKWNEQYTWEVYDPCTVITIGVFENCHIKGDGGVVAKDPRIGKVRIRLSTLKTDRIYTHSYPLLVLQNTGVKKMGEIQLAVRFTCTSLLNMLQTYTEPLLPKMHYLHPLTVYQLDSLRHQATYTISMRLGRAEPPLRKEVVEYMLDVGVNMWSLRRGRANFARIIRLFNVFFMFHRWFNEICKWKNATKTIATHFLLMVLVFFPCLILPTFFLSLFTVGIWNYRKRPRYPPHMDTQFSYADTAQNDELDEEFDTFPSSKGGEVLKARYDRLRSIAGRMQTVLGDLATQGERVQSLLTWRDPRATFMFVIFCLIAAILIYVIPFRMMIIFVVFYTLRHPKFRIDIPAVPQNFLRRLPAKTDSLL</sequence>
<dbReference type="SUPFAM" id="SSF49562">
    <property type="entry name" value="C2 domain (Calcium/lipid-binding domain, CaLB)"/>
    <property type="match status" value="3"/>
</dbReference>
<keyword evidence="5" id="KW-0106">Calcium</keyword>
<dbReference type="Pfam" id="PF08372">
    <property type="entry name" value="PRT_C"/>
    <property type="match status" value="1"/>
</dbReference>
<name>A0A7J7DF17_TRIWF</name>
<feature type="domain" description="C2" evidence="9">
    <location>
        <begin position="196"/>
        <end position="316"/>
    </location>
</feature>
<accession>A0A7J7DF17</accession>
<dbReference type="Proteomes" id="UP000593562">
    <property type="component" value="Unassembled WGS sequence"/>
</dbReference>
<evidence type="ECO:0000256" key="3">
    <source>
        <dbReference type="ARBA" id="ARBA00022692"/>
    </source>
</evidence>
<dbReference type="EMBL" id="JAAARO010000007">
    <property type="protein sequence ID" value="KAF5744985.1"/>
    <property type="molecule type" value="Genomic_DNA"/>
</dbReference>
<feature type="domain" description="C2" evidence="9">
    <location>
        <begin position="359"/>
        <end position="484"/>
    </location>
</feature>
<dbReference type="Pfam" id="PF00168">
    <property type="entry name" value="C2"/>
    <property type="match status" value="3"/>
</dbReference>
<dbReference type="InterPro" id="IPR013583">
    <property type="entry name" value="MCTP_C"/>
</dbReference>
<dbReference type="CDD" id="cd08379">
    <property type="entry name" value="C2D_MCTP_PRT_plant"/>
    <property type="match status" value="1"/>
</dbReference>
<dbReference type="PROSITE" id="PS50004">
    <property type="entry name" value="C2"/>
    <property type="match status" value="3"/>
</dbReference>
<dbReference type="CDD" id="cd04019">
    <property type="entry name" value="C2C_MCTP_PRT_plant"/>
    <property type="match status" value="1"/>
</dbReference>
<evidence type="ECO:0000256" key="2">
    <source>
        <dbReference type="ARBA" id="ARBA00007923"/>
    </source>
</evidence>
<dbReference type="Gene3D" id="2.60.40.150">
    <property type="entry name" value="C2 domain"/>
    <property type="match status" value="3"/>
</dbReference>
<dbReference type="InterPro" id="IPR000008">
    <property type="entry name" value="C2_dom"/>
</dbReference>
<keyword evidence="7 8" id="KW-0472">Membrane</keyword>
<reference evidence="10 11" key="1">
    <citation type="journal article" date="2020" name="Nat. Commun.">
        <title>Genome of Tripterygium wilfordii and identification of cytochrome P450 involved in triptolide biosynthesis.</title>
        <authorList>
            <person name="Tu L."/>
            <person name="Su P."/>
            <person name="Zhang Z."/>
            <person name="Gao L."/>
            <person name="Wang J."/>
            <person name="Hu T."/>
            <person name="Zhou J."/>
            <person name="Zhang Y."/>
            <person name="Zhao Y."/>
            <person name="Liu Y."/>
            <person name="Song Y."/>
            <person name="Tong Y."/>
            <person name="Lu Y."/>
            <person name="Yang J."/>
            <person name="Xu C."/>
            <person name="Jia M."/>
            <person name="Peters R.J."/>
            <person name="Huang L."/>
            <person name="Gao W."/>
        </authorList>
    </citation>
    <scope>NUCLEOTIDE SEQUENCE [LARGE SCALE GENOMIC DNA]</scope>
    <source>
        <strain evidence="11">cv. XIE 37</strain>
        <tissue evidence="10">Leaf</tissue>
    </source>
</reference>
<dbReference type="InterPro" id="IPR047255">
    <property type="entry name" value="C2D_MCTP_PRT_plant"/>
</dbReference>
<dbReference type="InterPro" id="IPR035892">
    <property type="entry name" value="C2_domain_sf"/>
</dbReference>
<dbReference type="CDD" id="cd08378">
    <property type="entry name" value="C2B_MCTP_PRT_plant"/>
    <property type="match status" value="1"/>
</dbReference>
<protein>
    <submittedName>
        <fullName evidence="10">C2 domain-containing family protein</fullName>
    </submittedName>
</protein>
<organism evidence="10 11">
    <name type="scientific">Tripterygium wilfordii</name>
    <name type="common">Thunder God vine</name>
    <dbReference type="NCBI Taxonomy" id="458696"/>
    <lineage>
        <taxon>Eukaryota</taxon>
        <taxon>Viridiplantae</taxon>
        <taxon>Streptophyta</taxon>
        <taxon>Embryophyta</taxon>
        <taxon>Tracheophyta</taxon>
        <taxon>Spermatophyta</taxon>
        <taxon>Magnoliopsida</taxon>
        <taxon>eudicotyledons</taxon>
        <taxon>Gunneridae</taxon>
        <taxon>Pentapetalae</taxon>
        <taxon>rosids</taxon>
        <taxon>fabids</taxon>
        <taxon>Celastrales</taxon>
        <taxon>Celastraceae</taxon>
        <taxon>Tripterygium</taxon>
    </lineage>
</organism>
<dbReference type="SMART" id="SM00239">
    <property type="entry name" value="C2"/>
    <property type="match status" value="3"/>
</dbReference>
<feature type="domain" description="C2" evidence="9">
    <location>
        <begin position="36"/>
        <end position="157"/>
    </location>
</feature>
<dbReference type="FunFam" id="2.60.40.150:FF:000119">
    <property type="entry name" value="C2 domain-containing protein"/>
    <property type="match status" value="1"/>
</dbReference>
<keyword evidence="11" id="KW-1185">Reference proteome</keyword>
<comment type="similarity">
    <text evidence="2">Belongs to the MCTP family.</text>
</comment>
<dbReference type="FunFam" id="2.60.40.150:FF:000090">
    <property type="entry name" value="C2 domain-containing protein"/>
    <property type="match status" value="1"/>
</dbReference>
<dbReference type="PANTHER" id="PTHR31425">
    <property type="entry name" value="PHOSPHORIBOSYLANTHRANILATE TRANSFERASE ISOFORM 1"/>
    <property type="match status" value="1"/>
</dbReference>
<evidence type="ECO:0000256" key="5">
    <source>
        <dbReference type="ARBA" id="ARBA00022837"/>
    </source>
</evidence>
<evidence type="ECO:0000256" key="7">
    <source>
        <dbReference type="ARBA" id="ARBA00023136"/>
    </source>
</evidence>
<dbReference type="InterPro" id="IPR047257">
    <property type="entry name" value="C2B_MCTP_PRT_plant"/>
</dbReference>
<proteinExistence type="inferred from homology"/>
<feature type="transmembrane region" description="Helical" evidence="8">
    <location>
        <begin position="728"/>
        <end position="756"/>
    </location>
</feature>
<comment type="caution">
    <text evidence="10">The sequence shown here is derived from an EMBL/GenBank/DDBJ whole genome shotgun (WGS) entry which is preliminary data.</text>
</comment>
<evidence type="ECO:0000256" key="6">
    <source>
        <dbReference type="ARBA" id="ARBA00022989"/>
    </source>
</evidence>
<keyword evidence="6 8" id="KW-1133">Transmembrane helix</keyword>
<dbReference type="InterPro" id="IPR047258">
    <property type="entry name" value="C2C_MCTP_PRT_plant"/>
</dbReference>
<keyword evidence="3 8" id="KW-0812">Transmembrane</keyword>
<dbReference type="PANTHER" id="PTHR31425:SF26">
    <property type="entry name" value="PROTEIN QUIRKY-LIKE"/>
    <property type="match status" value="1"/>
</dbReference>
<dbReference type="InterPro" id="IPR047259">
    <property type="entry name" value="QUIRKY-like"/>
</dbReference>
<gene>
    <name evidence="10" type="ORF">HS088_TW07G00566</name>
</gene>
<dbReference type="AlphaFoldDB" id="A0A7J7DF17"/>
<evidence type="ECO:0000256" key="8">
    <source>
        <dbReference type="SAM" id="Phobius"/>
    </source>
</evidence>
<evidence type="ECO:0000256" key="1">
    <source>
        <dbReference type="ARBA" id="ARBA00004141"/>
    </source>
</evidence>
<evidence type="ECO:0000259" key="9">
    <source>
        <dbReference type="PROSITE" id="PS50004"/>
    </source>
</evidence>
<evidence type="ECO:0000256" key="4">
    <source>
        <dbReference type="ARBA" id="ARBA00022737"/>
    </source>
</evidence>
<comment type="subcellular location">
    <subcellularLocation>
        <location evidence="1">Membrane</location>
        <topology evidence="1">Multi-pass membrane protein</topology>
    </subcellularLocation>
</comment>
<evidence type="ECO:0000313" key="10">
    <source>
        <dbReference type="EMBL" id="KAF5744985.1"/>
    </source>
</evidence>
<dbReference type="GO" id="GO:0016020">
    <property type="term" value="C:membrane"/>
    <property type="evidence" value="ECO:0007669"/>
    <property type="project" value="UniProtKB-SubCell"/>
</dbReference>
<dbReference type="InParanoid" id="A0A7J7DF17"/>
<feature type="transmembrane region" description="Helical" evidence="8">
    <location>
        <begin position="621"/>
        <end position="646"/>
    </location>
</feature>